<evidence type="ECO:0000313" key="7">
    <source>
        <dbReference type="Proteomes" id="UP000190774"/>
    </source>
</evidence>
<feature type="domain" description="DUF4062" evidence="5">
    <location>
        <begin position="25"/>
        <end position="111"/>
    </location>
</feature>
<dbReference type="InterPro" id="IPR019734">
    <property type="entry name" value="TPR_rpt"/>
</dbReference>
<dbReference type="SUPFAM" id="SSF48452">
    <property type="entry name" value="TPR-like"/>
    <property type="match status" value="3"/>
</dbReference>
<feature type="repeat" description="TPR" evidence="3">
    <location>
        <begin position="376"/>
        <end position="409"/>
    </location>
</feature>
<evidence type="ECO:0000256" key="3">
    <source>
        <dbReference type="PROSITE-ProRule" id="PRU00339"/>
    </source>
</evidence>
<dbReference type="Pfam" id="PF13271">
    <property type="entry name" value="DUF4062"/>
    <property type="match status" value="1"/>
</dbReference>
<dbReference type="Pfam" id="PF13424">
    <property type="entry name" value="TPR_12"/>
    <property type="match status" value="2"/>
</dbReference>
<name>A0A1T4WU50_9BACT</name>
<dbReference type="PANTHER" id="PTHR45641:SF19">
    <property type="entry name" value="NEPHROCYSTIN-3"/>
    <property type="match status" value="1"/>
</dbReference>
<dbReference type="STRING" id="48467.SAMN02745166_00625"/>
<keyword evidence="4" id="KW-0812">Transmembrane</keyword>
<keyword evidence="4" id="KW-0472">Membrane</keyword>
<dbReference type="InterPro" id="IPR025139">
    <property type="entry name" value="DUF4062"/>
</dbReference>
<reference evidence="7" key="1">
    <citation type="submission" date="2017-02" db="EMBL/GenBank/DDBJ databases">
        <authorList>
            <person name="Varghese N."/>
            <person name="Submissions S."/>
        </authorList>
    </citation>
    <scope>NUCLEOTIDE SEQUENCE [LARGE SCALE GENOMIC DNA]</scope>
    <source>
        <strain evidence="7">ATCC 700200</strain>
    </source>
</reference>
<keyword evidence="1" id="KW-0677">Repeat</keyword>
<dbReference type="Gene3D" id="1.25.40.10">
    <property type="entry name" value="Tetratricopeptide repeat domain"/>
    <property type="match status" value="2"/>
</dbReference>
<keyword evidence="2 3" id="KW-0802">TPR repeat</keyword>
<dbReference type="AlphaFoldDB" id="A0A1T4WU50"/>
<organism evidence="6 7">
    <name type="scientific">Prosthecobacter debontii</name>
    <dbReference type="NCBI Taxonomy" id="48467"/>
    <lineage>
        <taxon>Bacteria</taxon>
        <taxon>Pseudomonadati</taxon>
        <taxon>Verrucomicrobiota</taxon>
        <taxon>Verrucomicrobiia</taxon>
        <taxon>Verrucomicrobiales</taxon>
        <taxon>Verrucomicrobiaceae</taxon>
        <taxon>Prosthecobacter</taxon>
    </lineage>
</organism>
<dbReference type="PANTHER" id="PTHR45641">
    <property type="entry name" value="TETRATRICOPEPTIDE REPEAT PROTEIN (AFU_ORTHOLOGUE AFUA_6G03870)"/>
    <property type="match status" value="1"/>
</dbReference>
<gene>
    <name evidence="6" type="ORF">SAMN02745166_00625</name>
</gene>
<proteinExistence type="predicted"/>
<dbReference type="Proteomes" id="UP000190774">
    <property type="component" value="Unassembled WGS sequence"/>
</dbReference>
<protein>
    <submittedName>
        <fullName evidence="6">Tetratricopeptide repeat-containing protein</fullName>
    </submittedName>
</protein>
<evidence type="ECO:0000256" key="1">
    <source>
        <dbReference type="ARBA" id="ARBA00022737"/>
    </source>
</evidence>
<sequence length="647" mass="73861">MLKSSLPPVIFRRKPRQDMTTRPVIFISAVSKELKTARDHVAKTLISLGYEPKWQDIAPTETGNLSGVLRKWVDDSQAVVQLIGKCYGYEAPQPDPQFGRCSYTQYEALYARSRGKKVWYLPVGPDYTCDTCTDEPEELRQLQADYLQRIRAQGDLRHGFASPTELENLVLKLRDDLARLRRWSYQGAIAILVLLLLVAGGIVWLQIGQQQTHQTQKQSLQNDDQIKEDIADVKRIIADFNQAADYLIKGGSKEKLAQEYDSVLRFTAKRWSIPATRLHNLIEANTASILSDPNISLLVKIGALRDAGQFIEARNLAVQGAKNLETVQVGQTHEQVQLWIESSISEIQLGNYEQAYIYAKKADSLANREDHFETWASARHTLGRTLILLSRYKEALEIYNEILPLRQKELGDENEDTLMTRNNRAYVYEKMGNHKQALEEHTKVFEIRKRTLGEYHKDTIQSRSNLITVLYRLNRSKEAEQLARGTIELLEDKYGEDSLEVSSERLNLGNTLFSQEKYIEAAKEYQRSAEIKSRLLGAEHHGTLMSRMGHANALNELKQSKAAEVEHRIVLACLKRTLGPDHADVLLANHNLALTLENQERYHEALTFMKGAYEGRLKIFGSAHWLTEYSLDGCKRLEREIKEAKAN</sequence>
<dbReference type="PROSITE" id="PS50005">
    <property type="entry name" value="TPR"/>
    <property type="match status" value="1"/>
</dbReference>
<dbReference type="OrthoDB" id="582340at2"/>
<evidence type="ECO:0000313" key="6">
    <source>
        <dbReference type="EMBL" id="SKA80388.1"/>
    </source>
</evidence>
<dbReference type="InterPro" id="IPR011990">
    <property type="entry name" value="TPR-like_helical_dom_sf"/>
</dbReference>
<dbReference type="SMART" id="SM00028">
    <property type="entry name" value="TPR"/>
    <property type="match status" value="3"/>
</dbReference>
<evidence type="ECO:0000256" key="4">
    <source>
        <dbReference type="SAM" id="Phobius"/>
    </source>
</evidence>
<evidence type="ECO:0000256" key="2">
    <source>
        <dbReference type="ARBA" id="ARBA00022803"/>
    </source>
</evidence>
<keyword evidence="4" id="KW-1133">Transmembrane helix</keyword>
<accession>A0A1T4WU50</accession>
<evidence type="ECO:0000259" key="5">
    <source>
        <dbReference type="Pfam" id="PF13271"/>
    </source>
</evidence>
<dbReference type="Pfam" id="PF13374">
    <property type="entry name" value="TPR_10"/>
    <property type="match status" value="1"/>
</dbReference>
<dbReference type="EMBL" id="FUYE01000002">
    <property type="protein sequence ID" value="SKA80388.1"/>
    <property type="molecule type" value="Genomic_DNA"/>
</dbReference>
<feature type="transmembrane region" description="Helical" evidence="4">
    <location>
        <begin position="187"/>
        <end position="207"/>
    </location>
</feature>
<keyword evidence="7" id="KW-1185">Reference proteome</keyword>